<dbReference type="InterPro" id="IPR002802">
    <property type="entry name" value="Endo_dU"/>
</dbReference>
<evidence type="ECO:0000313" key="3">
    <source>
        <dbReference type="Proteomes" id="UP000563820"/>
    </source>
</evidence>
<name>A0A7K4MGN3_9ARCH</name>
<reference evidence="2 3" key="1">
    <citation type="journal article" date="2019" name="Environ. Microbiol.">
        <title>Genomics insights into ecotype formation of ammonia-oxidizing archaea in the deep ocean.</title>
        <authorList>
            <person name="Wang Y."/>
            <person name="Huang J.M."/>
            <person name="Cui G.J."/>
            <person name="Nunoura T."/>
            <person name="Takaki Y."/>
            <person name="Li W.L."/>
            <person name="Li J."/>
            <person name="Gao Z.M."/>
            <person name="Takai K."/>
            <person name="Zhang A.Q."/>
            <person name="Stepanauskas R."/>
        </authorList>
    </citation>
    <scope>NUCLEOTIDE SEQUENCE [LARGE SCALE GENOMIC DNA]</scope>
    <source>
        <strain evidence="2 3">T1L11</strain>
    </source>
</reference>
<dbReference type="Gene3D" id="3.30.2170.10">
    <property type="entry name" value="archaeoglobus fulgidus dsm 4304 superfamily"/>
    <property type="match status" value="1"/>
</dbReference>
<evidence type="ECO:0000256" key="1">
    <source>
        <dbReference type="HAMAP-Rule" id="MF_00582"/>
    </source>
</evidence>
<dbReference type="EMBL" id="JACATE010000004">
    <property type="protein sequence ID" value="NWJ28379.1"/>
    <property type="molecule type" value="Genomic_DNA"/>
</dbReference>
<protein>
    <recommendedName>
        <fullName evidence="1">UPF0215 protein HX848_03160</fullName>
    </recommendedName>
</protein>
<comment type="similarity">
    <text evidence="1">Belongs to the UPF0215 family.</text>
</comment>
<sequence>MRSLHLEKKGVRGLAIAESFRQNSSKSVFAGIVMRRDFVIDGFVFGSATLEGDDATDTILEMYNKLQRPDISYVLISGLIVSMYNIINIKKLYDSIRIPIIGISYNASLGIEDALKYHFPNSFESKIIAYQKLGKREKISLNTSHDIFVRKEGCTLSDVKYLLNKLTLHGSVPEPIRVSQLLAKTLLQK</sequence>
<evidence type="ECO:0000313" key="2">
    <source>
        <dbReference type="EMBL" id="NWJ28379.1"/>
    </source>
</evidence>
<dbReference type="PANTHER" id="PTHR39518:SF2">
    <property type="entry name" value="UPF0215 PROTEIN MJ1150"/>
    <property type="match status" value="1"/>
</dbReference>
<proteinExistence type="inferred from homology"/>
<gene>
    <name evidence="2" type="ORF">HX848_03160</name>
</gene>
<accession>A0A7K4MGN3</accession>
<organism evidence="2 3">
    <name type="scientific">Marine Group I thaumarchaeote</name>
    <dbReference type="NCBI Taxonomy" id="2511932"/>
    <lineage>
        <taxon>Archaea</taxon>
        <taxon>Nitrososphaerota</taxon>
        <taxon>Marine Group I</taxon>
    </lineage>
</organism>
<dbReference type="AlphaFoldDB" id="A0A7K4MGN3"/>
<dbReference type="Proteomes" id="UP000563820">
    <property type="component" value="Unassembled WGS sequence"/>
</dbReference>
<comment type="caution">
    <text evidence="2">The sequence shown here is derived from an EMBL/GenBank/DDBJ whole genome shotgun (WGS) entry which is preliminary data.</text>
</comment>
<dbReference type="PIRSF" id="PIRSF006380">
    <property type="entry name" value="UCP006380"/>
    <property type="match status" value="1"/>
</dbReference>
<dbReference type="Pfam" id="PF01949">
    <property type="entry name" value="Endo_dU"/>
    <property type="match status" value="1"/>
</dbReference>
<dbReference type="HAMAP" id="MF_00582">
    <property type="entry name" value="UPF0215"/>
    <property type="match status" value="1"/>
</dbReference>
<dbReference type="PANTHER" id="PTHR39518">
    <property type="entry name" value="UPF0215 PROTEIN MJ1150"/>
    <property type="match status" value="1"/>
</dbReference>